<dbReference type="STRING" id="7998.ENSIPUP00000010504"/>
<dbReference type="CTD" id="120863"/>
<dbReference type="InterPro" id="IPR036388">
    <property type="entry name" value="WH-like_DNA-bd_sf"/>
</dbReference>
<dbReference type="OrthoDB" id="276323at2759"/>
<feature type="domain" description="DEP" evidence="2">
    <location>
        <begin position="43"/>
        <end position="133"/>
    </location>
</feature>
<dbReference type="GeneID" id="108279464"/>
<dbReference type="SMART" id="SM00049">
    <property type="entry name" value="DEP"/>
    <property type="match status" value="1"/>
</dbReference>
<evidence type="ECO:0000313" key="3">
    <source>
        <dbReference type="Proteomes" id="UP000221080"/>
    </source>
</evidence>
<dbReference type="OMA" id="LMQNVVF"/>
<evidence type="ECO:0000256" key="1">
    <source>
        <dbReference type="SAM" id="MobiDB-lite"/>
    </source>
</evidence>
<dbReference type="AlphaFoldDB" id="A0A2D0T3Q3"/>
<accession>A0A2D0T3Q3</accession>
<name>A0A2D0T3Q3_ICTPU</name>
<dbReference type="CDD" id="cd04405">
    <property type="entry name" value="RhoGAP_BRCC3-like"/>
    <property type="match status" value="1"/>
</dbReference>
<dbReference type="Pfam" id="PF00610">
    <property type="entry name" value="DEP"/>
    <property type="match status" value="1"/>
</dbReference>
<dbReference type="RefSeq" id="XP_017349225.1">
    <property type="nucleotide sequence ID" value="XM_017493736.3"/>
</dbReference>
<sequence>MMAVDLTPRFRRLNSQTRCFNEKKHPTGPFRATQLWRNIVEALQTQVEVRRRRQHLRVHRDCFTGSDAVDVVLSHLMQNIYFCTSDVTRLKAVRLCQALMDARVFEPVGVKLFRREKELAFEDSGCSLYRFLDSDGLPGSAKRNTGMENESPVNQTGKKKKGSRFDDLRTISNPLALGSSDRRVERILKTINLQPSMPSGLNRVGLSTTYLSKQVVQEVWKQQTLLQLLQLVEVPMLDCVLTSPSKPAPLRTRLLRNHDLVISNTCLDREVSQVLNLPELDSWLMAAADCLELFPDEVIVAIGEQLLQVHAEEGDERLGAYKKLLFDTIAKYYNSQERVPLMAGRYLDIHAGILKLLDSGRVEDALKASQLCLQLLDASSRNELRRLLTFMAEAADPKAFQLHKTMENRSLISRTFMKAVLQSKDVSRVQSEQLLLFLTDHRLHLFKMPASLIEAVTKALRTLQQGQDPNSVAPFAFCQQMSTRQFEERREKTTFESLKQLAEHITLSNELSIKQKRRLIKEFQKHHPAVFLHHFSSTF</sequence>
<feature type="compositionally biased region" description="Polar residues" evidence="1">
    <location>
        <begin position="142"/>
        <end position="156"/>
    </location>
</feature>
<dbReference type="GO" id="GO:0035556">
    <property type="term" value="P:intracellular signal transduction"/>
    <property type="evidence" value="ECO:0007669"/>
    <property type="project" value="InterPro"/>
</dbReference>
<gene>
    <name evidence="4" type="primary">depdc4</name>
</gene>
<dbReference type="InterPro" id="IPR000591">
    <property type="entry name" value="DEP_dom"/>
</dbReference>
<dbReference type="KEGG" id="ipu:108279464"/>
<evidence type="ECO:0000259" key="2">
    <source>
        <dbReference type="PROSITE" id="PS50186"/>
    </source>
</evidence>
<proteinExistence type="predicted"/>
<dbReference type="SUPFAM" id="SSF46785">
    <property type="entry name" value="Winged helix' DNA-binding domain"/>
    <property type="match status" value="1"/>
</dbReference>
<organism evidence="3 4">
    <name type="scientific">Ictalurus punctatus</name>
    <name type="common">Channel catfish</name>
    <name type="synonym">Silurus punctatus</name>
    <dbReference type="NCBI Taxonomy" id="7998"/>
    <lineage>
        <taxon>Eukaryota</taxon>
        <taxon>Metazoa</taxon>
        <taxon>Chordata</taxon>
        <taxon>Craniata</taxon>
        <taxon>Vertebrata</taxon>
        <taxon>Euteleostomi</taxon>
        <taxon>Actinopterygii</taxon>
        <taxon>Neopterygii</taxon>
        <taxon>Teleostei</taxon>
        <taxon>Ostariophysi</taxon>
        <taxon>Siluriformes</taxon>
        <taxon>Ictaluridae</taxon>
        <taxon>Ictalurus</taxon>
    </lineage>
</organism>
<dbReference type="Gene3D" id="1.10.10.10">
    <property type="entry name" value="Winged helix-like DNA-binding domain superfamily/Winged helix DNA-binding domain"/>
    <property type="match status" value="1"/>
</dbReference>
<evidence type="ECO:0000313" key="4">
    <source>
        <dbReference type="RefSeq" id="XP_017349225.1"/>
    </source>
</evidence>
<reference evidence="3" key="1">
    <citation type="journal article" date="2016" name="Nat. Commun.">
        <title>The channel catfish genome sequence provides insights into the evolution of scale formation in teleosts.</title>
        <authorList>
            <person name="Liu Z."/>
            <person name="Liu S."/>
            <person name="Yao J."/>
            <person name="Bao L."/>
            <person name="Zhang J."/>
            <person name="Li Y."/>
            <person name="Jiang C."/>
            <person name="Sun L."/>
            <person name="Wang R."/>
            <person name="Zhang Y."/>
            <person name="Zhou T."/>
            <person name="Zeng Q."/>
            <person name="Fu Q."/>
            <person name="Gao S."/>
            <person name="Li N."/>
            <person name="Koren S."/>
            <person name="Jiang Y."/>
            <person name="Zimin A."/>
            <person name="Xu P."/>
            <person name="Phillippy A.M."/>
            <person name="Geng X."/>
            <person name="Song L."/>
            <person name="Sun F."/>
            <person name="Li C."/>
            <person name="Wang X."/>
            <person name="Chen A."/>
            <person name="Jin Y."/>
            <person name="Yuan Z."/>
            <person name="Yang Y."/>
            <person name="Tan S."/>
            <person name="Peatman E."/>
            <person name="Lu J."/>
            <person name="Qin Z."/>
            <person name="Dunham R."/>
            <person name="Li Z."/>
            <person name="Sonstegard T."/>
            <person name="Feng J."/>
            <person name="Danzmann R.G."/>
            <person name="Schroeder S."/>
            <person name="Scheffler B."/>
            <person name="Duke M.V."/>
            <person name="Ballard L."/>
            <person name="Kucuktas H."/>
            <person name="Kaltenboeck L."/>
            <person name="Liu H."/>
            <person name="Armbruster J."/>
            <person name="Xie Y."/>
            <person name="Kirby M.L."/>
            <person name="Tian Y."/>
            <person name="Flanagan M.E."/>
            <person name="Mu W."/>
            <person name="Waldbieser G.C."/>
        </authorList>
    </citation>
    <scope>NUCLEOTIDE SEQUENCE [LARGE SCALE GENOMIC DNA]</scope>
    <source>
        <strain evidence="3">SDA103</strain>
    </source>
</reference>
<dbReference type="PROSITE" id="PS50186">
    <property type="entry name" value="DEP"/>
    <property type="match status" value="1"/>
</dbReference>
<dbReference type="Proteomes" id="UP000221080">
    <property type="component" value="Chromosome 19"/>
</dbReference>
<keyword evidence="3" id="KW-1185">Reference proteome</keyword>
<protein>
    <submittedName>
        <fullName evidence="4">DEP domain-containing protein 4</fullName>
    </submittedName>
</protein>
<reference evidence="4" key="2">
    <citation type="submission" date="2025-08" db="UniProtKB">
        <authorList>
            <consortium name="RefSeq"/>
        </authorList>
    </citation>
    <scope>IDENTIFICATION</scope>
    <source>
        <tissue evidence="4">Blood</tissue>
    </source>
</reference>
<feature type="region of interest" description="Disordered" evidence="1">
    <location>
        <begin position="140"/>
        <end position="164"/>
    </location>
</feature>
<dbReference type="PANTHER" id="PTHR16206:SF10">
    <property type="entry name" value="DEP DOMAIN-CONTAINING PROTEIN 4"/>
    <property type="match status" value="1"/>
</dbReference>
<dbReference type="CDD" id="cd04446">
    <property type="entry name" value="DEP_DEPDC4"/>
    <property type="match status" value="1"/>
</dbReference>
<dbReference type="InterPro" id="IPR036390">
    <property type="entry name" value="WH_DNA-bd_sf"/>
</dbReference>
<dbReference type="PANTHER" id="PTHR16206">
    <property type="entry name" value="DEP DOMAIN-CONTAINING"/>
    <property type="match status" value="1"/>
</dbReference>